<gene>
    <name evidence="2" type="ORF">J4032_28975</name>
</gene>
<dbReference type="Proteomes" id="UP000828924">
    <property type="component" value="Chromosome"/>
</dbReference>
<protein>
    <submittedName>
        <fullName evidence="2">Uncharacterized protein</fullName>
    </submittedName>
</protein>
<name>A0ABY3WYW5_9ACTN</name>
<feature type="compositionally biased region" description="Basic and acidic residues" evidence="1">
    <location>
        <begin position="40"/>
        <end position="52"/>
    </location>
</feature>
<reference evidence="2 3" key="1">
    <citation type="submission" date="2021-03" db="EMBL/GenBank/DDBJ databases">
        <title>Complete genome of Streptomyces formicae strain 1H-GS9 (DSM 100524).</title>
        <authorList>
            <person name="Atanasov K.E."/>
            <person name="Altabella T."/>
            <person name="Ferrer A."/>
        </authorList>
    </citation>
    <scope>NUCLEOTIDE SEQUENCE [LARGE SCALE GENOMIC DNA]</scope>
    <source>
        <strain evidence="2 3">1H-GS9</strain>
    </source>
</reference>
<feature type="region of interest" description="Disordered" evidence="1">
    <location>
        <begin position="1"/>
        <end position="52"/>
    </location>
</feature>
<sequence length="616" mass="66402">MVTTSGPPTSGGSENITNNDVNWFRPDEASPLIVNPDADASGKDTKAPNATEREIPQGLNATFKPGIGYSTKLTCKVRNDNQMGDRNQPTVYFHLASEKDIAPGEVLVLRVKGLKVYGKRDSAIQAAGLSTQGGTERTATLLVQHDAGTDEDTTIQGTTWEKTAGQGRVDIPMAKDPDNTYVEYPPRSESFTPPLYENPNTDTSALTYTIQGASGRAITAGVKQDLEFIVKNPSSKKSSLALIGLFAKVTSTEHPAGEDSLCRSLDLAQISLAPPKEDAYSTHFEATTEQPEHLDPLSDGLQSQGWTFVAAFKSLDDHDGLVFSDVESGDSLSFDLDNVAVSETSGTAIFKVLEFTFSEVEDELVLANREADGIFTKMGGGFFFDYLSTDQPEIPLNEKGKLVWSADNVKEYRILSPADESSKDIGPAFHSMDTKNLGKATGYLLQATSREGIPYSQQVVVAVHRPSETFRDVTVENTFNLNKTGYTTATPVSFDSNHPQALDLLKPELKNGHEGDRYAVVGISKLDQYTPENGVDARFELYLVSADNGSKEPAGTVHVTPGRCVPIGLRVPPGRSLTAEFKVTGAMTKTLKAKITTMVTQPRILPTPPASVAPAG</sequence>
<dbReference type="RefSeq" id="WP_242335722.1">
    <property type="nucleotide sequence ID" value="NZ_CP071872.1"/>
</dbReference>
<keyword evidence="3" id="KW-1185">Reference proteome</keyword>
<organism evidence="2 3">
    <name type="scientific">Streptomyces formicae</name>
    <dbReference type="NCBI Taxonomy" id="1616117"/>
    <lineage>
        <taxon>Bacteria</taxon>
        <taxon>Bacillati</taxon>
        <taxon>Actinomycetota</taxon>
        <taxon>Actinomycetes</taxon>
        <taxon>Kitasatosporales</taxon>
        <taxon>Streptomycetaceae</taxon>
        <taxon>Streptomyces</taxon>
    </lineage>
</organism>
<dbReference type="EMBL" id="CP071872">
    <property type="protein sequence ID" value="UNM14963.1"/>
    <property type="molecule type" value="Genomic_DNA"/>
</dbReference>
<evidence type="ECO:0000256" key="1">
    <source>
        <dbReference type="SAM" id="MobiDB-lite"/>
    </source>
</evidence>
<evidence type="ECO:0000313" key="2">
    <source>
        <dbReference type="EMBL" id="UNM14963.1"/>
    </source>
</evidence>
<accession>A0ABY3WYW5</accession>
<evidence type="ECO:0000313" key="3">
    <source>
        <dbReference type="Proteomes" id="UP000828924"/>
    </source>
</evidence>
<feature type="compositionally biased region" description="Polar residues" evidence="1">
    <location>
        <begin position="1"/>
        <end position="21"/>
    </location>
</feature>
<proteinExistence type="predicted"/>